<reference evidence="2 3" key="1">
    <citation type="submission" date="2017-10" db="EMBL/GenBank/DDBJ databases">
        <title>Comparative genomics in systemic dimorphic fungi from Ajellomycetaceae.</title>
        <authorList>
            <person name="Munoz J.F."/>
            <person name="Mcewen J.G."/>
            <person name="Clay O.K."/>
            <person name="Cuomo C.A."/>
        </authorList>
    </citation>
    <scope>NUCLEOTIDE SEQUENCE [LARGE SCALE GENOMIC DNA]</scope>
    <source>
        <strain evidence="2 3">UAMH4076</strain>
    </source>
</reference>
<dbReference type="EMBL" id="PDND01000112">
    <property type="protein sequence ID" value="PGH31872.1"/>
    <property type="molecule type" value="Genomic_DNA"/>
</dbReference>
<gene>
    <name evidence="2" type="ORF">GX50_05370</name>
</gene>
<dbReference type="InterPro" id="IPR008271">
    <property type="entry name" value="Ser/Thr_kinase_AS"/>
</dbReference>
<dbReference type="STRING" id="73230.A0A2B7ZFS7"/>
<dbReference type="VEuPathDB" id="FungiDB:EMCG_01710"/>
<name>A0A2B7ZFS7_9EURO</name>
<dbReference type="Proteomes" id="UP000226031">
    <property type="component" value="Unassembled WGS sequence"/>
</dbReference>
<dbReference type="AlphaFoldDB" id="A0A2B7ZFS7"/>
<accession>A0A2B7ZFS7</accession>
<dbReference type="GO" id="GO:0005524">
    <property type="term" value="F:ATP binding"/>
    <property type="evidence" value="ECO:0007669"/>
    <property type="project" value="InterPro"/>
</dbReference>
<proteinExistence type="predicted"/>
<dbReference type="GO" id="GO:0005634">
    <property type="term" value="C:nucleus"/>
    <property type="evidence" value="ECO:0007669"/>
    <property type="project" value="TreeGrafter"/>
</dbReference>
<dbReference type="Gene3D" id="1.10.510.10">
    <property type="entry name" value="Transferase(Phosphotransferase) domain 1"/>
    <property type="match status" value="1"/>
</dbReference>
<sequence length="364" mass="41584">MLPLGSLSSLAVRYCRSSAYLNLVTLSLFNCKPTLPPNTTTLHRRISMMPTAPADSEDYVGQSGRSYRIERVFQEETFPPRRVCLATAGDRKFILKYIHSVNFGDLQGINNTLRGRANHVRLIQDTIPEKSMFVFEYFADHLLNLTQKDLRLEVKKRILKDALRGIAELHDQDIVHTDIKADNVFIDWKSDQDGIVIDRVQIGDLEDAAHIPSGSHMIGKQAGNWMWRSPEAHAKGPVNKPSDIFSFALVCIYAMHKRVIFAVGEDELSEGVDPLAIVIERQISYFADEDGLKEFLKYLGDNPWVSVFEVIRDGFNKDNPRRPFLLWKGVDDDFKSLIHAMTNFDPERRITAHEALTHKWFNNV</sequence>
<dbReference type="PANTHER" id="PTHR44167:SF24">
    <property type="entry name" value="SERINE_THREONINE-PROTEIN KINASE CHK2"/>
    <property type="match status" value="1"/>
</dbReference>
<organism evidence="2 3">
    <name type="scientific">[Emmonsia] crescens</name>
    <dbReference type="NCBI Taxonomy" id="73230"/>
    <lineage>
        <taxon>Eukaryota</taxon>
        <taxon>Fungi</taxon>
        <taxon>Dikarya</taxon>
        <taxon>Ascomycota</taxon>
        <taxon>Pezizomycotina</taxon>
        <taxon>Eurotiomycetes</taxon>
        <taxon>Eurotiomycetidae</taxon>
        <taxon>Onygenales</taxon>
        <taxon>Ajellomycetaceae</taxon>
        <taxon>Emergomyces</taxon>
    </lineage>
</organism>
<dbReference type="Pfam" id="PF00069">
    <property type="entry name" value="Pkinase"/>
    <property type="match status" value="1"/>
</dbReference>
<keyword evidence="2" id="KW-0418">Kinase</keyword>
<dbReference type="PROSITE" id="PS50011">
    <property type="entry name" value="PROTEIN_KINASE_DOM"/>
    <property type="match status" value="1"/>
</dbReference>
<keyword evidence="2" id="KW-0723">Serine/threonine-protein kinase</keyword>
<feature type="domain" description="Protein kinase" evidence="1">
    <location>
        <begin position="1"/>
        <end position="361"/>
    </location>
</feature>
<protein>
    <submittedName>
        <fullName evidence="2">Serine/threonine protein kinase</fullName>
    </submittedName>
</protein>
<dbReference type="InterPro" id="IPR011009">
    <property type="entry name" value="Kinase-like_dom_sf"/>
</dbReference>
<dbReference type="GO" id="GO:0044773">
    <property type="term" value="P:mitotic DNA damage checkpoint signaling"/>
    <property type="evidence" value="ECO:0007669"/>
    <property type="project" value="TreeGrafter"/>
</dbReference>
<dbReference type="SMART" id="SM00220">
    <property type="entry name" value="S_TKc"/>
    <property type="match status" value="1"/>
</dbReference>
<evidence type="ECO:0000259" key="1">
    <source>
        <dbReference type="PROSITE" id="PS50011"/>
    </source>
</evidence>
<evidence type="ECO:0000313" key="3">
    <source>
        <dbReference type="Proteomes" id="UP000226031"/>
    </source>
</evidence>
<comment type="caution">
    <text evidence="2">The sequence shown here is derived from an EMBL/GenBank/DDBJ whole genome shotgun (WGS) entry which is preliminary data.</text>
</comment>
<keyword evidence="2" id="KW-0808">Transferase</keyword>
<dbReference type="GO" id="GO:0004674">
    <property type="term" value="F:protein serine/threonine kinase activity"/>
    <property type="evidence" value="ECO:0007669"/>
    <property type="project" value="UniProtKB-KW"/>
</dbReference>
<dbReference type="PROSITE" id="PS00108">
    <property type="entry name" value="PROTEIN_KINASE_ST"/>
    <property type="match status" value="1"/>
</dbReference>
<dbReference type="SUPFAM" id="SSF56112">
    <property type="entry name" value="Protein kinase-like (PK-like)"/>
    <property type="match status" value="1"/>
</dbReference>
<keyword evidence="3" id="KW-1185">Reference proteome</keyword>
<evidence type="ECO:0000313" key="2">
    <source>
        <dbReference type="EMBL" id="PGH31872.1"/>
    </source>
</evidence>
<dbReference type="PANTHER" id="PTHR44167">
    <property type="entry name" value="OVARIAN-SPECIFIC SERINE/THREONINE-PROTEIN KINASE LOK-RELATED"/>
    <property type="match status" value="1"/>
</dbReference>
<dbReference type="InterPro" id="IPR000719">
    <property type="entry name" value="Prot_kinase_dom"/>
</dbReference>